<evidence type="ECO:0000313" key="3">
    <source>
        <dbReference type="Proteomes" id="UP000323506"/>
    </source>
</evidence>
<keyword evidence="1" id="KW-0472">Membrane</keyword>
<organism evidence="2 3">
    <name type="scientific">Gossypium darwinii</name>
    <name type="common">Darwin's cotton</name>
    <name type="synonym">Gossypium barbadense var. darwinii</name>
    <dbReference type="NCBI Taxonomy" id="34276"/>
    <lineage>
        <taxon>Eukaryota</taxon>
        <taxon>Viridiplantae</taxon>
        <taxon>Streptophyta</taxon>
        <taxon>Embryophyta</taxon>
        <taxon>Tracheophyta</taxon>
        <taxon>Spermatophyta</taxon>
        <taxon>Magnoliopsida</taxon>
        <taxon>eudicotyledons</taxon>
        <taxon>Gunneridae</taxon>
        <taxon>Pentapetalae</taxon>
        <taxon>rosids</taxon>
        <taxon>malvids</taxon>
        <taxon>Malvales</taxon>
        <taxon>Malvaceae</taxon>
        <taxon>Malvoideae</taxon>
        <taxon>Gossypium</taxon>
    </lineage>
</organism>
<evidence type="ECO:0000313" key="2">
    <source>
        <dbReference type="EMBL" id="TYG90594.1"/>
    </source>
</evidence>
<proteinExistence type="predicted"/>
<keyword evidence="3" id="KW-1185">Reference proteome</keyword>
<dbReference type="EMBL" id="CM017699">
    <property type="protein sequence ID" value="TYG90594.1"/>
    <property type="molecule type" value="Genomic_DNA"/>
</dbReference>
<gene>
    <name evidence="2" type="ORF">ES288_A12G193900v1</name>
</gene>
<feature type="transmembrane region" description="Helical" evidence="1">
    <location>
        <begin position="15"/>
        <end position="39"/>
    </location>
</feature>
<reference evidence="2 3" key="1">
    <citation type="submission" date="2019-06" db="EMBL/GenBank/DDBJ databases">
        <title>WGS assembly of Gossypium darwinii.</title>
        <authorList>
            <person name="Chen Z.J."/>
            <person name="Sreedasyam A."/>
            <person name="Ando A."/>
            <person name="Song Q."/>
            <person name="De L."/>
            <person name="Hulse-Kemp A."/>
            <person name="Ding M."/>
            <person name="Ye W."/>
            <person name="Kirkbride R."/>
            <person name="Jenkins J."/>
            <person name="Plott C."/>
            <person name="Lovell J."/>
            <person name="Lin Y.-M."/>
            <person name="Vaughn R."/>
            <person name="Liu B."/>
            <person name="Li W."/>
            <person name="Simpson S."/>
            <person name="Scheffler B."/>
            <person name="Saski C."/>
            <person name="Grover C."/>
            <person name="Hu G."/>
            <person name="Conover J."/>
            <person name="Carlson J."/>
            <person name="Shu S."/>
            <person name="Boston L."/>
            <person name="Williams M."/>
            <person name="Peterson D."/>
            <person name="Mcgee K."/>
            <person name="Jones D."/>
            <person name="Wendel J."/>
            <person name="Stelly D."/>
            <person name="Grimwood J."/>
            <person name="Schmutz J."/>
        </authorList>
    </citation>
    <scope>NUCLEOTIDE SEQUENCE [LARGE SCALE GENOMIC DNA]</scope>
    <source>
        <strain evidence="2">1808015.09</strain>
    </source>
</reference>
<sequence>MIYDSFSFYNRIQRFFFVPLFAIVFLCFHAGTGVCIGMYRGTERVRVEVVVAVGARRPTRRHKWRWGWLRRKSGNPRVS</sequence>
<name>A0A5D2EAR9_GOSDA</name>
<keyword evidence="1" id="KW-0812">Transmembrane</keyword>
<dbReference type="AlphaFoldDB" id="A0A5D2EAR9"/>
<protein>
    <submittedName>
        <fullName evidence="2">Uncharacterized protein</fullName>
    </submittedName>
</protein>
<accession>A0A5D2EAR9</accession>
<keyword evidence="1" id="KW-1133">Transmembrane helix</keyword>
<dbReference type="Proteomes" id="UP000323506">
    <property type="component" value="Chromosome A12"/>
</dbReference>
<evidence type="ECO:0000256" key="1">
    <source>
        <dbReference type="SAM" id="Phobius"/>
    </source>
</evidence>